<evidence type="ECO:0000256" key="1">
    <source>
        <dbReference type="ARBA" id="ARBA00010541"/>
    </source>
</evidence>
<dbReference type="InterPro" id="IPR009003">
    <property type="entry name" value="Peptidase_S1_PA"/>
</dbReference>
<gene>
    <name evidence="6" type="primary">degP_2</name>
    <name evidence="6" type="ORF">DSCA_58720</name>
</gene>
<dbReference type="SUPFAM" id="SSF50494">
    <property type="entry name" value="Trypsin-like serine proteases"/>
    <property type="match status" value="1"/>
</dbReference>
<dbReference type="Gene3D" id="2.30.42.10">
    <property type="match status" value="1"/>
</dbReference>
<dbReference type="KEGG" id="dalk:DSCA_58720"/>
<evidence type="ECO:0000313" key="7">
    <source>
        <dbReference type="Proteomes" id="UP000427906"/>
    </source>
</evidence>
<feature type="domain" description="PDZ" evidence="5">
    <location>
        <begin position="256"/>
        <end position="350"/>
    </location>
</feature>
<keyword evidence="7" id="KW-1185">Reference proteome</keyword>
<reference evidence="6 7" key="1">
    <citation type="submission" date="2019-11" db="EMBL/GenBank/DDBJ databases">
        <title>Comparative genomics of hydrocarbon-degrading Desulfosarcina strains.</title>
        <authorList>
            <person name="Watanabe M."/>
            <person name="Kojima H."/>
            <person name="Fukui M."/>
        </authorList>
    </citation>
    <scope>NUCLEOTIDE SEQUENCE [LARGE SCALE GENOMIC DNA]</scope>
    <source>
        <strain evidence="6 7">PL12</strain>
    </source>
</reference>
<name>A0A5K7YQA0_9BACT</name>
<evidence type="ECO:0000256" key="3">
    <source>
        <dbReference type="ARBA" id="ARBA00022801"/>
    </source>
</evidence>
<dbReference type="EMBL" id="AP021874">
    <property type="protein sequence ID" value="BBO71942.1"/>
    <property type="molecule type" value="Genomic_DNA"/>
</dbReference>
<dbReference type="PANTHER" id="PTHR43343:SF3">
    <property type="entry name" value="PROTEASE DO-LIKE 8, CHLOROPLASTIC"/>
    <property type="match status" value="1"/>
</dbReference>
<dbReference type="PROSITE" id="PS50106">
    <property type="entry name" value="PDZ"/>
    <property type="match status" value="1"/>
</dbReference>
<dbReference type="RefSeq" id="WP_155319710.1">
    <property type="nucleotide sequence ID" value="NZ_AP021874.1"/>
</dbReference>
<evidence type="ECO:0000256" key="4">
    <source>
        <dbReference type="ARBA" id="ARBA00022825"/>
    </source>
</evidence>
<dbReference type="PANTHER" id="PTHR43343">
    <property type="entry name" value="PEPTIDASE S12"/>
    <property type="match status" value="1"/>
</dbReference>
<dbReference type="Gene3D" id="2.40.10.120">
    <property type="match status" value="1"/>
</dbReference>
<dbReference type="InterPro" id="IPR001478">
    <property type="entry name" value="PDZ"/>
</dbReference>
<dbReference type="InterPro" id="IPR036034">
    <property type="entry name" value="PDZ_sf"/>
</dbReference>
<organism evidence="6 7">
    <name type="scientific">Desulfosarcina alkanivorans</name>
    <dbReference type="NCBI Taxonomy" id="571177"/>
    <lineage>
        <taxon>Bacteria</taxon>
        <taxon>Pseudomonadati</taxon>
        <taxon>Thermodesulfobacteriota</taxon>
        <taxon>Desulfobacteria</taxon>
        <taxon>Desulfobacterales</taxon>
        <taxon>Desulfosarcinaceae</taxon>
        <taxon>Desulfosarcina</taxon>
    </lineage>
</organism>
<dbReference type="GO" id="GO:0006508">
    <property type="term" value="P:proteolysis"/>
    <property type="evidence" value="ECO:0007669"/>
    <property type="project" value="UniProtKB-KW"/>
</dbReference>
<dbReference type="AlphaFoldDB" id="A0A5K7YQA0"/>
<dbReference type="Pfam" id="PF13180">
    <property type="entry name" value="PDZ_2"/>
    <property type="match status" value="1"/>
</dbReference>
<protein>
    <submittedName>
        <fullName evidence="6">2-alkenal reductase</fullName>
    </submittedName>
</protein>
<dbReference type="InterPro" id="IPR051201">
    <property type="entry name" value="Chloro_Bact_Ser_Proteases"/>
</dbReference>
<dbReference type="GO" id="GO:0004252">
    <property type="term" value="F:serine-type endopeptidase activity"/>
    <property type="evidence" value="ECO:0007669"/>
    <property type="project" value="InterPro"/>
</dbReference>
<dbReference type="SMART" id="SM00228">
    <property type="entry name" value="PDZ"/>
    <property type="match status" value="1"/>
</dbReference>
<keyword evidence="3" id="KW-0378">Hydrolase</keyword>
<accession>A0A5K7YQA0</accession>
<dbReference type="Pfam" id="PF13365">
    <property type="entry name" value="Trypsin_2"/>
    <property type="match status" value="1"/>
</dbReference>
<comment type="similarity">
    <text evidence="1">Belongs to the peptidase S1C family.</text>
</comment>
<dbReference type="OrthoDB" id="9758917at2"/>
<evidence type="ECO:0000259" key="5">
    <source>
        <dbReference type="PROSITE" id="PS50106"/>
    </source>
</evidence>
<evidence type="ECO:0000256" key="2">
    <source>
        <dbReference type="ARBA" id="ARBA00022670"/>
    </source>
</evidence>
<evidence type="ECO:0000313" key="6">
    <source>
        <dbReference type="EMBL" id="BBO71942.1"/>
    </source>
</evidence>
<dbReference type="Proteomes" id="UP000427906">
    <property type="component" value="Chromosome"/>
</dbReference>
<sequence>MQRVNRTTVFTIIALAVAAGFFFWNRFADEKQRIASHTREITPRGSLADIEKTTISIFNASAPSVVYIFTENAVAGFFGTREVRQGAGSGFLWDNNGHVVTNFHVIEGARRVQVRLESGEAIDATYVGGAPDYDLAVIRLRRPLSTIQPIPVGTSDNLQVGQSVLAIGNPFGLSRTLTTGVISALDRRLPTATGRDVVGVIQTDAAINPGNSGGPLIDSSGRLIGVNTAIISGSGSSAGIGFAVPVDVVNRVVPQLIAKGKFPRPGIGIVVLDEEAAAGLGVVGVVIDRVIPDSEAQRAGLEGIDYRRRILGDTIVAVEGKPVANMADFAQFLQAFEIGRRITLQVRRGDAVRDVAVTIMDIS</sequence>
<dbReference type="SUPFAM" id="SSF50156">
    <property type="entry name" value="PDZ domain-like"/>
    <property type="match status" value="1"/>
</dbReference>
<dbReference type="PRINTS" id="PR00834">
    <property type="entry name" value="PROTEASES2C"/>
</dbReference>
<keyword evidence="4" id="KW-0720">Serine protease</keyword>
<dbReference type="InterPro" id="IPR001940">
    <property type="entry name" value="Peptidase_S1C"/>
</dbReference>
<dbReference type="FunFam" id="2.40.10.10:FF:000001">
    <property type="entry name" value="Periplasmic serine protease DegS"/>
    <property type="match status" value="1"/>
</dbReference>
<proteinExistence type="inferred from homology"/>
<keyword evidence="2" id="KW-0645">Protease</keyword>